<dbReference type="SMART" id="SM00202">
    <property type="entry name" value="SR"/>
    <property type="match status" value="1"/>
</dbReference>
<dbReference type="Pfam" id="PF00530">
    <property type="entry name" value="SRCR"/>
    <property type="match status" value="1"/>
</dbReference>
<comment type="caution">
    <text evidence="2">Lacks conserved residue(s) required for the propagation of feature annotation.</text>
</comment>
<evidence type="ECO:0000313" key="5">
    <source>
        <dbReference type="Proteomes" id="UP000683360"/>
    </source>
</evidence>
<dbReference type="InterPro" id="IPR001190">
    <property type="entry name" value="SRCR"/>
</dbReference>
<organism evidence="4 5">
    <name type="scientific">Mytilus edulis</name>
    <name type="common">Blue mussel</name>
    <dbReference type="NCBI Taxonomy" id="6550"/>
    <lineage>
        <taxon>Eukaryota</taxon>
        <taxon>Metazoa</taxon>
        <taxon>Spiralia</taxon>
        <taxon>Lophotrochozoa</taxon>
        <taxon>Mollusca</taxon>
        <taxon>Bivalvia</taxon>
        <taxon>Autobranchia</taxon>
        <taxon>Pteriomorphia</taxon>
        <taxon>Mytilida</taxon>
        <taxon>Mytiloidea</taxon>
        <taxon>Mytilidae</taxon>
        <taxon>Mytilinae</taxon>
        <taxon>Mytilus</taxon>
    </lineage>
</organism>
<dbReference type="Gene3D" id="3.10.250.10">
    <property type="entry name" value="SRCR-like domain"/>
    <property type="match status" value="1"/>
</dbReference>
<evidence type="ECO:0000256" key="2">
    <source>
        <dbReference type="PROSITE-ProRule" id="PRU00196"/>
    </source>
</evidence>
<proteinExistence type="predicted"/>
<protein>
    <recommendedName>
        <fullName evidence="3">SRCR domain-containing protein</fullName>
    </recommendedName>
</protein>
<dbReference type="GO" id="GO:0016020">
    <property type="term" value="C:membrane"/>
    <property type="evidence" value="ECO:0007669"/>
    <property type="project" value="InterPro"/>
</dbReference>
<dbReference type="AlphaFoldDB" id="A0A8S3RI91"/>
<comment type="caution">
    <text evidence="4">The sequence shown here is derived from an EMBL/GenBank/DDBJ whole genome shotgun (WGS) entry which is preliminary data.</text>
</comment>
<evidence type="ECO:0000259" key="3">
    <source>
        <dbReference type="PROSITE" id="PS50287"/>
    </source>
</evidence>
<gene>
    <name evidence="4" type="ORF">MEDL_23215</name>
</gene>
<dbReference type="EMBL" id="CAJPWZ010001132">
    <property type="protein sequence ID" value="CAG2209079.1"/>
    <property type="molecule type" value="Genomic_DNA"/>
</dbReference>
<dbReference type="InterPro" id="IPR036772">
    <property type="entry name" value="SRCR-like_dom_sf"/>
</dbReference>
<feature type="disulfide bond" evidence="2">
    <location>
        <begin position="158"/>
        <end position="168"/>
    </location>
</feature>
<dbReference type="Proteomes" id="UP000683360">
    <property type="component" value="Unassembled WGS sequence"/>
</dbReference>
<keyword evidence="1 2" id="KW-1015">Disulfide bond</keyword>
<dbReference type="SUPFAM" id="SSF56487">
    <property type="entry name" value="SRCR-like"/>
    <property type="match status" value="1"/>
</dbReference>
<feature type="domain" description="SRCR" evidence="3">
    <location>
        <begin position="101"/>
        <end position="188"/>
    </location>
</feature>
<evidence type="ECO:0000313" key="4">
    <source>
        <dbReference type="EMBL" id="CAG2209079.1"/>
    </source>
</evidence>
<accession>A0A8S3RI91</accession>
<sequence>MMKKISSKKITYGEFPCQDFNNSHTCLSNIDNYFNDNCIGQHNCTLPIELSYNHTCKPLPKRLKVYFECSNRERDTTTTADTNDTFKYPELPVYDIDKDHRVIVYQPSLTGMYHLCSHGWDDNDAAVFCKYLNRTWIGSSTVVDKLNDIPIAPYSLHCDGLEVSLFECNYTEDTTSCNTTKVAGAVCCQGETMLIN</sequence>
<name>A0A8S3RI91_MYTED</name>
<keyword evidence="5" id="KW-1185">Reference proteome</keyword>
<dbReference type="PROSITE" id="PS50287">
    <property type="entry name" value="SRCR_2"/>
    <property type="match status" value="1"/>
</dbReference>
<reference evidence="4" key="1">
    <citation type="submission" date="2021-03" db="EMBL/GenBank/DDBJ databases">
        <authorList>
            <person name="Bekaert M."/>
        </authorList>
    </citation>
    <scope>NUCLEOTIDE SEQUENCE</scope>
</reference>
<evidence type="ECO:0000256" key="1">
    <source>
        <dbReference type="ARBA" id="ARBA00023157"/>
    </source>
</evidence>